<dbReference type="RefSeq" id="WP_173570027.1">
    <property type="nucleotide sequence ID" value="NZ_WOSY01000007.1"/>
</dbReference>
<keyword evidence="1" id="KW-0472">Membrane</keyword>
<dbReference type="Proteomes" id="UP000631653">
    <property type="component" value="Unassembled WGS sequence"/>
</dbReference>
<keyword evidence="1" id="KW-1133">Transmembrane helix</keyword>
<evidence type="ECO:0000313" key="3">
    <source>
        <dbReference type="Proteomes" id="UP000631653"/>
    </source>
</evidence>
<feature type="transmembrane region" description="Helical" evidence="1">
    <location>
        <begin position="181"/>
        <end position="205"/>
    </location>
</feature>
<proteinExistence type="predicted"/>
<accession>A0ABX0K3Y1</accession>
<comment type="caution">
    <text evidence="2">The sequence shown here is derived from an EMBL/GenBank/DDBJ whole genome shotgun (WGS) entry which is preliminary data.</text>
</comment>
<evidence type="ECO:0008006" key="4">
    <source>
        <dbReference type="Google" id="ProtNLM"/>
    </source>
</evidence>
<name>A0ABX0K3Y1_9PROT</name>
<feature type="transmembrane region" description="Helical" evidence="1">
    <location>
        <begin position="153"/>
        <end position="169"/>
    </location>
</feature>
<organism evidence="2 3">
    <name type="scientific">Acetobacter conturbans</name>
    <dbReference type="NCBI Taxonomy" id="1737472"/>
    <lineage>
        <taxon>Bacteria</taxon>
        <taxon>Pseudomonadati</taxon>
        <taxon>Pseudomonadota</taxon>
        <taxon>Alphaproteobacteria</taxon>
        <taxon>Acetobacterales</taxon>
        <taxon>Acetobacteraceae</taxon>
        <taxon>Acetobacter</taxon>
    </lineage>
</organism>
<gene>
    <name evidence="2" type="ORF">GOB81_08670</name>
</gene>
<keyword evidence="1" id="KW-0812">Transmembrane</keyword>
<feature type="transmembrane region" description="Helical" evidence="1">
    <location>
        <begin position="98"/>
        <end position="116"/>
    </location>
</feature>
<protein>
    <recommendedName>
        <fullName evidence="4">DUF2029 domain-containing protein</fullName>
    </recommendedName>
</protein>
<feature type="transmembrane region" description="Helical" evidence="1">
    <location>
        <begin position="342"/>
        <end position="361"/>
    </location>
</feature>
<dbReference type="EMBL" id="WOSY01000007">
    <property type="protein sequence ID" value="NHN88702.1"/>
    <property type="molecule type" value="Genomic_DNA"/>
</dbReference>
<sequence>MRLLRRPAPLFADTLRIDGPSFPTLLLGIALFSLITFLRWPEILLHPTFWGEDGWFWWPDARKFGLQSLFMPHTGYFQTDSRLIGLLAAPFPLKDGPLIFALAAFIFQILPPVYLLSSRCAALCPSTALRFVIGAILCAMPNCWEVYANLTNSQWHLAVLAFLIIVASPPRTVAGWVFDGLMLIVSGLSGPFAVFLVPVAAWVAWSSPDKVRFARLGLVLACAAIQAGSILQQPRDVAPHLGASLTGLARLIAGQIIAATLVGHLHLPHLYTLSLWKDGMLPWTLALGGVWLMIEACRRFPVVRLYGVFAFFVLAASLWRPLAWDASPMWELLLLPDSSVRYFYIPITFWLVTLVTLSFAASASPARNFARIALGVCVLVGIPYDWRMPAEPDRGFPALSEKYETLPSGGFIDLPMRPNTHFILGK</sequence>
<evidence type="ECO:0000256" key="1">
    <source>
        <dbReference type="SAM" id="Phobius"/>
    </source>
</evidence>
<evidence type="ECO:0000313" key="2">
    <source>
        <dbReference type="EMBL" id="NHN88702.1"/>
    </source>
</evidence>
<keyword evidence="3" id="KW-1185">Reference proteome</keyword>
<reference evidence="2 3" key="1">
    <citation type="journal article" date="2020" name="Int. J. Syst. Evol. Microbiol.">
        <title>Novel acetic acid bacteria from cider fermentations: Acetobacter conturbans sp. nov. and Acetobacter fallax sp. nov.</title>
        <authorList>
            <person name="Sombolestani A.S."/>
            <person name="Cleenwerck I."/>
            <person name="Cnockaert M."/>
            <person name="Borremans W."/>
            <person name="Wieme A.D."/>
            <person name="De Vuyst L."/>
            <person name="Vandamme P."/>
        </authorList>
    </citation>
    <scope>NUCLEOTIDE SEQUENCE [LARGE SCALE GENOMIC DNA]</scope>
    <source>
        <strain evidence="2 3">LMG 1627</strain>
    </source>
</reference>
<feature type="transmembrane region" description="Helical" evidence="1">
    <location>
        <begin position="21"/>
        <end position="40"/>
    </location>
</feature>
<feature type="transmembrane region" description="Helical" evidence="1">
    <location>
        <begin position="303"/>
        <end position="322"/>
    </location>
</feature>